<comment type="caution">
    <text evidence="1">The sequence shown here is derived from an EMBL/GenBank/DDBJ whole genome shotgun (WGS) entry which is preliminary data.</text>
</comment>
<accession>A0ABT6FCQ0</accession>
<gene>
    <name evidence="1" type="ORF">PZE19_16230</name>
</gene>
<keyword evidence="2" id="KW-1185">Reference proteome</keyword>
<dbReference type="PANTHER" id="PTHR42716:SF1">
    <property type="entry name" value="SLL0471 PROTEIN"/>
    <property type="match status" value="1"/>
</dbReference>
<evidence type="ECO:0000313" key="2">
    <source>
        <dbReference type="Proteomes" id="UP001216907"/>
    </source>
</evidence>
<proteinExistence type="predicted"/>
<dbReference type="PANTHER" id="PTHR42716">
    <property type="entry name" value="L-ASPARTATE OXIDASE"/>
    <property type="match status" value="1"/>
</dbReference>
<protein>
    <submittedName>
        <fullName evidence="1">FAD-dependent oxidoreductase</fullName>
    </submittedName>
</protein>
<dbReference type="EMBL" id="JARRAG010000002">
    <property type="protein sequence ID" value="MDG3005339.1"/>
    <property type="molecule type" value="Genomic_DNA"/>
</dbReference>
<dbReference type="RefSeq" id="WP_277861684.1">
    <property type="nucleotide sequence ID" value="NZ_JARRAG010000002.1"/>
</dbReference>
<dbReference type="Gene3D" id="3.50.50.60">
    <property type="entry name" value="FAD/NAD(P)-binding domain"/>
    <property type="match status" value="1"/>
</dbReference>
<dbReference type="Proteomes" id="UP001216907">
    <property type="component" value="Unassembled WGS sequence"/>
</dbReference>
<dbReference type="Pfam" id="PF12831">
    <property type="entry name" value="FAD_oxidored"/>
    <property type="match status" value="2"/>
</dbReference>
<evidence type="ECO:0000313" key="1">
    <source>
        <dbReference type="EMBL" id="MDG3005339.1"/>
    </source>
</evidence>
<dbReference type="InterPro" id="IPR036188">
    <property type="entry name" value="FAD/NAD-bd_sf"/>
</dbReference>
<dbReference type="SUPFAM" id="SSF51905">
    <property type="entry name" value="FAD/NAD(P)-binding domain"/>
    <property type="match status" value="2"/>
</dbReference>
<organism evidence="1 2">
    <name type="scientific">Paludisphaera mucosa</name>
    <dbReference type="NCBI Taxonomy" id="3030827"/>
    <lineage>
        <taxon>Bacteria</taxon>
        <taxon>Pseudomonadati</taxon>
        <taxon>Planctomycetota</taxon>
        <taxon>Planctomycetia</taxon>
        <taxon>Isosphaerales</taxon>
        <taxon>Isosphaeraceae</taxon>
        <taxon>Paludisphaera</taxon>
    </lineage>
</organism>
<reference evidence="1 2" key="1">
    <citation type="submission" date="2023-03" db="EMBL/GenBank/DDBJ databases">
        <title>Paludisphaera mucosa sp. nov. a novel planctomycete from northern fen.</title>
        <authorList>
            <person name="Ivanova A."/>
        </authorList>
    </citation>
    <scope>NUCLEOTIDE SEQUENCE [LARGE SCALE GENOMIC DNA]</scope>
    <source>
        <strain evidence="1 2">Pla2</strain>
    </source>
</reference>
<name>A0ABT6FCQ0_9BACT</name>
<dbReference type="InterPro" id="IPR005288">
    <property type="entry name" value="NadB"/>
</dbReference>
<sequence>MRRREFLGACGVGLAGTVVAGRLGVAAEAGADGVFRDFDVVIAGGTTAAFAAAVASAQSGAKTCLIEPTDWVGGQITASAVPAIDEAWHEIKDKRTGEVYKVHAIARDRANMTPNFRAMLDATGNPGKGWVSNYCFEPENFLRDHLLPLERSLVAAGTLVVFREAVIKKVDVDAAKGLVTAITAIQRKPRPGVAAGGYDLTPSKDLADWYSPEPSSRFDKAVLRFEAPKGRDVVFIDATEWGEVLVLAGAPYLQGVEHEDGGREGDDRCGQSTVFDFVQRYAAEPADEPDGPAGVSGFGYDEFDGKAEAWNKIWTYRRIKSAKGGGPAAVGDLCLQNWGYSAKLKAGGNDYPFGYLFVSRAEADSQRGDWKGGVDLAVMAEAERRALGWHHWFKAHAPEGIDPRQILLDGEVLGTGHGLAKLPYIRDTRRSVGLDGFLLKGRDLAGSVAKKTGRRFFDRVALGAYPSDVHPISTCTMPAYVTAAHDTLPFYIPFRSLTNERFGNLLVAGKTMAQSFLANAATRLHPIEWSSGTAAGVAAADMARNGRGSRQEIDQIEQLQALVRKKTPVEWTIDGKLYPGPGSTAAE</sequence>